<organism evidence="4 5">
    <name type="scientific">Cyanidium caldarium</name>
    <name type="common">Red alga</name>
    <dbReference type="NCBI Taxonomy" id="2771"/>
    <lineage>
        <taxon>Eukaryota</taxon>
        <taxon>Rhodophyta</taxon>
        <taxon>Bangiophyceae</taxon>
        <taxon>Cyanidiales</taxon>
        <taxon>Cyanidiaceae</taxon>
        <taxon>Cyanidium</taxon>
    </lineage>
</organism>
<dbReference type="AlphaFoldDB" id="A0AAV9ITE3"/>
<dbReference type="Proteomes" id="UP001301350">
    <property type="component" value="Unassembled WGS sequence"/>
</dbReference>
<reference evidence="4 5" key="1">
    <citation type="submission" date="2022-07" db="EMBL/GenBank/DDBJ databases">
        <title>Genome-wide signatures of adaptation to extreme environments.</title>
        <authorList>
            <person name="Cho C.H."/>
            <person name="Yoon H.S."/>
        </authorList>
    </citation>
    <scope>NUCLEOTIDE SEQUENCE [LARGE SCALE GENOMIC DNA]</scope>
    <source>
        <strain evidence="4 5">DBV 063 E5</strain>
    </source>
</reference>
<dbReference type="EMBL" id="JANCYW010000005">
    <property type="protein sequence ID" value="KAK4535446.1"/>
    <property type="molecule type" value="Genomic_DNA"/>
</dbReference>
<comment type="caution">
    <text evidence="4">The sequence shown here is derived from an EMBL/GenBank/DDBJ whole genome shotgun (WGS) entry which is preliminary data.</text>
</comment>
<dbReference type="FunFam" id="3.90.190.10:FF:000035">
    <property type="entry name" value="Tyrosine phosphatase, putative"/>
    <property type="match status" value="1"/>
</dbReference>
<evidence type="ECO:0000256" key="3">
    <source>
        <dbReference type="ARBA" id="ARBA00022801"/>
    </source>
</evidence>
<evidence type="ECO:0000256" key="2">
    <source>
        <dbReference type="ARBA" id="ARBA00022490"/>
    </source>
</evidence>
<keyword evidence="2" id="KW-0963">Cytoplasm</keyword>
<dbReference type="InterPro" id="IPR004861">
    <property type="entry name" value="Siw14-like"/>
</dbReference>
<evidence type="ECO:0000313" key="5">
    <source>
        <dbReference type="Proteomes" id="UP001301350"/>
    </source>
</evidence>
<evidence type="ECO:0000313" key="4">
    <source>
        <dbReference type="EMBL" id="KAK4535446.1"/>
    </source>
</evidence>
<comment type="subcellular location">
    <subcellularLocation>
        <location evidence="1">Cytoplasm</location>
    </subcellularLocation>
</comment>
<dbReference type="Pfam" id="PF03162">
    <property type="entry name" value="Y_phosphatase2"/>
    <property type="match status" value="1"/>
</dbReference>
<dbReference type="Gene3D" id="3.90.190.10">
    <property type="entry name" value="Protein tyrosine phosphatase superfamily"/>
    <property type="match status" value="1"/>
</dbReference>
<dbReference type="InterPro" id="IPR020428">
    <property type="entry name" value="PFA-DSPs"/>
</dbReference>
<proteinExistence type="predicted"/>
<gene>
    <name evidence="4" type="ORF">CDCA_CDCA05G1471</name>
</gene>
<dbReference type="CDD" id="cd14501">
    <property type="entry name" value="PFA-DSP"/>
    <property type="match status" value="1"/>
</dbReference>
<dbReference type="PRINTS" id="PR01911">
    <property type="entry name" value="PFDSPHPHTASE"/>
</dbReference>
<protein>
    <submittedName>
        <fullName evidence="4">Uncharacterized protein</fullName>
    </submittedName>
</protein>
<name>A0AAV9ITE3_CYACA</name>
<keyword evidence="5" id="KW-1185">Reference proteome</keyword>
<keyword evidence="3" id="KW-0378">Hydrolase</keyword>
<dbReference type="PANTHER" id="PTHR31126:SF18">
    <property type="entry name" value="PROTEIN-TYROSINE-PHOSPHATASE"/>
    <property type="match status" value="1"/>
</dbReference>
<dbReference type="PANTHER" id="PTHR31126">
    <property type="entry name" value="TYROSINE-PROTEIN PHOSPHATASE"/>
    <property type="match status" value="1"/>
</dbReference>
<dbReference type="InterPro" id="IPR029021">
    <property type="entry name" value="Prot-tyrosine_phosphatase-like"/>
</dbReference>
<accession>A0AAV9ITE3</accession>
<dbReference type="GO" id="GO:0005737">
    <property type="term" value="C:cytoplasm"/>
    <property type="evidence" value="ECO:0007669"/>
    <property type="project" value="UniProtKB-SubCell"/>
</dbReference>
<dbReference type="SUPFAM" id="SSF52799">
    <property type="entry name" value="(Phosphotyrosine protein) phosphatases II"/>
    <property type="match status" value="1"/>
</dbReference>
<dbReference type="GO" id="GO:0016791">
    <property type="term" value="F:phosphatase activity"/>
    <property type="evidence" value="ECO:0007669"/>
    <property type="project" value="InterPro"/>
</dbReference>
<evidence type="ECO:0000256" key="1">
    <source>
        <dbReference type="ARBA" id="ARBA00004496"/>
    </source>
</evidence>
<sequence>MNGAPTSIGRAFVAETLSPPESFGIVEPQVYRSNLPNPLNFSFLRQLSLRTVLLLSQEIPTRVVTQFFDENGIELVHLGLRAYKTPESTWRPCPEELVKDALELVLTRSTHPLLVCDASGIHAVGVLVGCLRKLLGWNLNSIVNEYRSYAGTKTRYVDEQFIELFDTDLVHPPFDPDDARQRSLLPPWYVDALQWDRDDRRQYADARQRGALRPDHTTDDQVAAYQRYYFALAAAPLCSEEE</sequence>